<reference evidence="2 3" key="1">
    <citation type="journal article" date="2019" name="Int. J. Syst. Evol. Microbiol.">
        <title>The Global Catalogue of Microorganisms (GCM) 10K type strain sequencing project: providing services to taxonomists for standard genome sequencing and annotation.</title>
        <authorList>
            <consortium name="The Broad Institute Genomics Platform"/>
            <consortium name="The Broad Institute Genome Sequencing Center for Infectious Disease"/>
            <person name="Wu L."/>
            <person name="Ma J."/>
        </authorList>
    </citation>
    <scope>NUCLEOTIDE SEQUENCE [LARGE SCALE GENOMIC DNA]</scope>
    <source>
        <strain evidence="2 3">JCM 7356</strain>
    </source>
</reference>
<keyword evidence="1" id="KW-0472">Membrane</keyword>
<keyword evidence="3" id="KW-1185">Reference proteome</keyword>
<feature type="transmembrane region" description="Helical" evidence="1">
    <location>
        <begin position="47"/>
        <end position="71"/>
    </location>
</feature>
<comment type="caution">
    <text evidence="2">The sequence shown here is derived from an EMBL/GenBank/DDBJ whole genome shotgun (WGS) entry which is preliminary data.</text>
</comment>
<feature type="transmembrane region" description="Helical" evidence="1">
    <location>
        <begin position="77"/>
        <end position="98"/>
    </location>
</feature>
<dbReference type="Proteomes" id="UP001500305">
    <property type="component" value="Unassembled WGS sequence"/>
</dbReference>
<dbReference type="InterPro" id="IPR025325">
    <property type="entry name" value="DUF4231"/>
</dbReference>
<organism evidence="2 3">
    <name type="scientific">Kitasatospora cystarginea</name>
    <dbReference type="NCBI Taxonomy" id="58350"/>
    <lineage>
        <taxon>Bacteria</taxon>
        <taxon>Bacillati</taxon>
        <taxon>Actinomycetota</taxon>
        <taxon>Actinomycetes</taxon>
        <taxon>Kitasatosporales</taxon>
        <taxon>Streptomycetaceae</taxon>
        <taxon>Kitasatospora</taxon>
    </lineage>
</organism>
<dbReference type="NCBIfam" id="NF033634">
    <property type="entry name" value="SLATT_1"/>
    <property type="match status" value="1"/>
</dbReference>
<sequence length="285" mass="32348">MDGSSPEFRPSLTPEQERRLQEDYRRKVKEFDQLEVDLRGARTLQRIFLLSTLGAIALAFLLGYTVIIGLWNTQPLFTRYAGLAIVIGLWVAMGRLFWINRKTITTKSGELRNALQDRQTAAAQLPLDSPSGLRIYREASLEIVDQYRKGANRNRRVHNFFQVIIITGSIVTSSLTAMNDGNSAMLRFGTAFLSGFVGISAGVTGYFKFRERGYNLQSTADEIEKHYNASQFMLDEYAGSDPNSPLSEGERLRMFARFVERLKEEQRKRELQLEQSSSASEEHAS</sequence>
<evidence type="ECO:0000313" key="3">
    <source>
        <dbReference type="Proteomes" id="UP001500305"/>
    </source>
</evidence>
<proteinExistence type="predicted"/>
<evidence type="ECO:0000256" key="1">
    <source>
        <dbReference type="SAM" id="Phobius"/>
    </source>
</evidence>
<evidence type="ECO:0000313" key="2">
    <source>
        <dbReference type="EMBL" id="GAA2279517.1"/>
    </source>
</evidence>
<feature type="transmembrane region" description="Helical" evidence="1">
    <location>
        <begin position="184"/>
        <end position="207"/>
    </location>
</feature>
<feature type="transmembrane region" description="Helical" evidence="1">
    <location>
        <begin position="157"/>
        <end position="178"/>
    </location>
</feature>
<keyword evidence="1" id="KW-0812">Transmembrane</keyword>
<protein>
    <recommendedName>
        <fullName evidence="4">DUF4231 domain-containing protein</fullName>
    </recommendedName>
</protein>
<accession>A0ABN3F085</accession>
<name>A0ABN3F085_9ACTN</name>
<keyword evidence="1" id="KW-1133">Transmembrane helix</keyword>
<gene>
    <name evidence="2" type="ORF">GCM10010430_76900</name>
</gene>
<dbReference type="Pfam" id="PF14015">
    <property type="entry name" value="DUF4231"/>
    <property type="match status" value="1"/>
</dbReference>
<evidence type="ECO:0008006" key="4">
    <source>
        <dbReference type="Google" id="ProtNLM"/>
    </source>
</evidence>
<dbReference type="EMBL" id="BAAATR010000068">
    <property type="protein sequence ID" value="GAA2279517.1"/>
    <property type="molecule type" value="Genomic_DNA"/>
</dbReference>